<dbReference type="PROSITE" id="PS50082">
    <property type="entry name" value="WD_REPEATS_2"/>
    <property type="match status" value="5"/>
</dbReference>
<dbReference type="Pfam" id="PF12937">
    <property type="entry name" value="F-box-like"/>
    <property type="match status" value="1"/>
</dbReference>
<dbReference type="InterPro" id="IPR020472">
    <property type="entry name" value="WD40_PAC1"/>
</dbReference>
<feature type="repeat" description="WD" evidence="3">
    <location>
        <begin position="628"/>
        <end position="669"/>
    </location>
</feature>
<dbReference type="PANTHER" id="PTHR14604:SF4">
    <property type="entry name" value="F-BOX DOMAIN-CONTAINING PROTEIN"/>
    <property type="match status" value="1"/>
</dbReference>
<dbReference type="SUPFAM" id="SSF50978">
    <property type="entry name" value="WD40 repeat-like"/>
    <property type="match status" value="1"/>
</dbReference>
<keyword evidence="1 3" id="KW-0853">WD repeat</keyword>
<dbReference type="InterPro" id="IPR036322">
    <property type="entry name" value="WD40_repeat_dom_sf"/>
</dbReference>
<dbReference type="Gene3D" id="2.130.10.10">
    <property type="entry name" value="YVTN repeat-like/Quinoprotein amine dehydrogenase"/>
    <property type="match status" value="2"/>
</dbReference>
<sequence length="712" mass="77660">MRCNRTGVTVAARGFSRWDVPGSWIRQQHKPRTARPTISNRHRSNSSSKTNKALSTSPIRKFTAFLNARTNSASSSSSSVSSSSSLVFSSPSVQNPSSNLATRPRSNSTIPTTGVRRELTPSNAMSLDSTPSPSSSSPSSSSSSSPFNGSSPLPTTSFSYTPSYNFVNSFFSFTSPTRPSVTRGRSTSFGGRPKTAELTTDDPSSREVPKKSWRSSLVNLSPFSGAYKGKGREIGGNSNSNRNVHDGSVEDEGFWEGTGARRFDILSQLPTEIALYILLFVPAETQVICSRVSKNWALLASDNNLWRDRFQSNPRWKLRPTFLTTIEPPVSVPSSLVAQLSLSPIASRSSVITTATIASTTTVSQPIRPALQSRTSSLFGRPQERSGLATLDWKYLYRKRRWLENRWGRSELGKETVLEGHSDSVYALHFDGSKIVTGSRDRSIKIWSVVTGECIQTISNAHDASVLSLAYDEETGLLVSGGSDCKVNIWDLGGPGVPQREVVRKATIEGHSQGVLDVALSTDYIVSCSKDTKLNVFSRTDYTHLRSLVGHSGPVNAIAIQGNQAVSASGDGKICLWNLDAGECIRVFRGHERGLACVDFKGDFIVSGSNDRTMKIWRASTGEMLKTLVGHEDLVRTLSFDPNSGIIVSGGYDKKIIIWDMHSGQIIRSLEEDHTSLVFDLQFDAGRIASSSHDKRVVITNFGDAETTKLFV</sequence>
<proteinExistence type="predicted"/>
<dbReference type="AlphaFoldDB" id="A0A0F7SQR7"/>
<accession>A0A0F7SQR7</accession>
<feature type="compositionally biased region" description="Low complexity" evidence="4">
    <location>
        <begin position="73"/>
        <end position="93"/>
    </location>
</feature>
<dbReference type="InterPro" id="IPR001680">
    <property type="entry name" value="WD40_rpt"/>
</dbReference>
<name>A0A0F7SQR7_PHARH</name>
<dbReference type="InterPro" id="IPR036047">
    <property type="entry name" value="F-box-like_dom_sf"/>
</dbReference>
<feature type="compositionally biased region" description="Polar residues" evidence="4">
    <location>
        <begin position="94"/>
        <end position="112"/>
    </location>
</feature>
<feature type="domain" description="F-box" evidence="5">
    <location>
        <begin position="263"/>
        <end position="309"/>
    </location>
</feature>
<feature type="repeat" description="WD" evidence="3">
    <location>
        <begin position="418"/>
        <end position="457"/>
    </location>
</feature>
<dbReference type="PROSITE" id="PS50294">
    <property type="entry name" value="WD_REPEATS_REGION"/>
    <property type="match status" value="4"/>
</dbReference>
<dbReference type="InterPro" id="IPR019775">
    <property type="entry name" value="WD40_repeat_CS"/>
</dbReference>
<dbReference type="SMART" id="SM00256">
    <property type="entry name" value="FBOX"/>
    <property type="match status" value="1"/>
</dbReference>
<dbReference type="Gene3D" id="1.20.1280.50">
    <property type="match status" value="1"/>
</dbReference>
<feature type="repeat" description="WD" evidence="3">
    <location>
        <begin position="588"/>
        <end position="627"/>
    </location>
</feature>
<dbReference type="PROSITE" id="PS00678">
    <property type="entry name" value="WD_REPEATS_1"/>
    <property type="match status" value="3"/>
</dbReference>
<evidence type="ECO:0000259" key="5">
    <source>
        <dbReference type="PROSITE" id="PS50181"/>
    </source>
</evidence>
<feature type="region of interest" description="Disordered" evidence="4">
    <location>
        <begin position="73"/>
        <end position="152"/>
    </location>
</feature>
<reference evidence="6" key="1">
    <citation type="submission" date="2014-08" db="EMBL/GenBank/DDBJ databases">
        <authorList>
            <person name="Sharma Rahul"/>
            <person name="Thines Marco"/>
        </authorList>
    </citation>
    <scope>NUCLEOTIDE SEQUENCE</scope>
</reference>
<dbReference type="EMBL" id="LN483142">
    <property type="protein sequence ID" value="CED82835.1"/>
    <property type="molecule type" value="Genomic_DNA"/>
</dbReference>
<dbReference type="InterPro" id="IPR050995">
    <property type="entry name" value="WD-F-box_domain-protein"/>
</dbReference>
<dbReference type="InterPro" id="IPR001810">
    <property type="entry name" value="F-box_dom"/>
</dbReference>
<feature type="region of interest" description="Disordered" evidence="4">
    <location>
        <begin position="176"/>
        <end position="211"/>
    </location>
</feature>
<dbReference type="InterPro" id="IPR015943">
    <property type="entry name" value="WD40/YVTN_repeat-like_dom_sf"/>
</dbReference>
<feature type="compositionally biased region" description="Low complexity" evidence="4">
    <location>
        <begin position="129"/>
        <end position="152"/>
    </location>
</feature>
<dbReference type="PANTHER" id="PTHR14604">
    <property type="entry name" value="WD40 REPEAT PF20"/>
    <property type="match status" value="1"/>
</dbReference>
<dbReference type="CDD" id="cd00200">
    <property type="entry name" value="WD40"/>
    <property type="match status" value="1"/>
</dbReference>
<evidence type="ECO:0000256" key="2">
    <source>
        <dbReference type="ARBA" id="ARBA00022737"/>
    </source>
</evidence>
<evidence type="ECO:0000256" key="3">
    <source>
        <dbReference type="PROSITE-ProRule" id="PRU00221"/>
    </source>
</evidence>
<evidence type="ECO:0000256" key="4">
    <source>
        <dbReference type="SAM" id="MobiDB-lite"/>
    </source>
</evidence>
<keyword evidence="2" id="KW-0677">Repeat</keyword>
<dbReference type="PRINTS" id="PR00320">
    <property type="entry name" value="GPROTEINBRPT"/>
</dbReference>
<organism evidence="6">
    <name type="scientific">Phaffia rhodozyma</name>
    <name type="common">Yeast</name>
    <name type="synonym">Xanthophyllomyces dendrorhous</name>
    <dbReference type="NCBI Taxonomy" id="264483"/>
    <lineage>
        <taxon>Eukaryota</taxon>
        <taxon>Fungi</taxon>
        <taxon>Dikarya</taxon>
        <taxon>Basidiomycota</taxon>
        <taxon>Agaricomycotina</taxon>
        <taxon>Tremellomycetes</taxon>
        <taxon>Cystofilobasidiales</taxon>
        <taxon>Mrakiaceae</taxon>
        <taxon>Phaffia</taxon>
    </lineage>
</organism>
<feature type="repeat" description="WD" evidence="3">
    <location>
        <begin position="548"/>
        <end position="587"/>
    </location>
</feature>
<evidence type="ECO:0000313" key="6">
    <source>
        <dbReference type="EMBL" id="CED82835.1"/>
    </source>
</evidence>
<feature type="compositionally biased region" description="Polar residues" evidence="4">
    <location>
        <begin position="45"/>
        <end position="55"/>
    </location>
</feature>
<protein>
    <submittedName>
        <fullName evidence="6">Beta-TrCP (Transducin repeats containing)/Slimb proteins</fullName>
    </submittedName>
</protein>
<dbReference type="SUPFAM" id="SSF81383">
    <property type="entry name" value="F-box domain"/>
    <property type="match status" value="1"/>
</dbReference>
<evidence type="ECO:0000256" key="1">
    <source>
        <dbReference type="ARBA" id="ARBA00022574"/>
    </source>
</evidence>
<dbReference type="Pfam" id="PF00400">
    <property type="entry name" value="WD40"/>
    <property type="match status" value="6"/>
</dbReference>
<dbReference type="SMART" id="SM00320">
    <property type="entry name" value="WD40"/>
    <property type="match status" value="7"/>
</dbReference>
<dbReference type="PROSITE" id="PS50181">
    <property type="entry name" value="FBOX"/>
    <property type="match status" value="1"/>
</dbReference>
<feature type="repeat" description="WD" evidence="3">
    <location>
        <begin position="459"/>
        <end position="492"/>
    </location>
</feature>
<feature type="region of interest" description="Disordered" evidence="4">
    <location>
        <begin position="22"/>
        <end position="55"/>
    </location>
</feature>